<organism evidence="1 2">
    <name type="scientific">Paramecium pentaurelia</name>
    <dbReference type="NCBI Taxonomy" id="43138"/>
    <lineage>
        <taxon>Eukaryota</taxon>
        <taxon>Sar</taxon>
        <taxon>Alveolata</taxon>
        <taxon>Ciliophora</taxon>
        <taxon>Intramacronucleata</taxon>
        <taxon>Oligohymenophorea</taxon>
        <taxon>Peniculida</taxon>
        <taxon>Parameciidae</taxon>
        <taxon>Paramecium</taxon>
    </lineage>
</organism>
<evidence type="ECO:0008006" key="3">
    <source>
        <dbReference type="Google" id="ProtNLM"/>
    </source>
</evidence>
<dbReference type="EMBL" id="CAJJDO010000077">
    <property type="protein sequence ID" value="CAD8181652.1"/>
    <property type="molecule type" value="Genomic_DNA"/>
</dbReference>
<dbReference type="AlphaFoldDB" id="A0A8S1W0E3"/>
<evidence type="ECO:0000313" key="1">
    <source>
        <dbReference type="EMBL" id="CAD8181652.1"/>
    </source>
</evidence>
<name>A0A8S1W0E3_9CILI</name>
<reference evidence="1" key="1">
    <citation type="submission" date="2021-01" db="EMBL/GenBank/DDBJ databases">
        <authorList>
            <consortium name="Genoscope - CEA"/>
            <person name="William W."/>
        </authorList>
    </citation>
    <scope>NUCLEOTIDE SEQUENCE</scope>
</reference>
<keyword evidence="2" id="KW-1185">Reference proteome</keyword>
<sequence length="158" mass="19017">MWNLMEFQSFEIKIRKKPDYDQIIQLFQSNTNQQDFDYQKSVIENEEMQIKLQEIQFKSNGILYQSESKLLIISIFQLCYKQIHNGNVVKINCNHFYHINCFKVLTEMQIMDRTMCQIKCKYGSKLRTNIIRTIPDLSNRMKLLNYLFSSQLIQILKL</sequence>
<protein>
    <recommendedName>
        <fullName evidence="3">RING-type domain-containing protein</fullName>
    </recommendedName>
</protein>
<dbReference type="OrthoDB" id="8062037at2759"/>
<dbReference type="Proteomes" id="UP000689195">
    <property type="component" value="Unassembled WGS sequence"/>
</dbReference>
<evidence type="ECO:0000313" key="2">
    <source>
        <dbReference type="Proteomes" id="UP000689195"/>
    </source>
</evidence>
<accession>A0A8S1W0E3</accession>
<gene>
    <name evidence="1" type="ORF">PPENT_87.1.T0770001</name>
</gene>
<comment type="caution">
    <text evidence="1">The sequence shown here is derived from an EMBL/GenBank/DDBJ whole genome shotgun (WGS) entry which is preliminary data.</text>
</comment>
<proteinExistence type="predicted"/>